<gene>
    <name evidence="1" type="ORF">BGO89_01265</name>
</gene>
<dbReference type="EMBL" id="MKVH01000002">
    <property type="protein sequence ID" value="OJX61240.1"/>
    <property type="molecule type" value="Genomic_DNA"/>
</dbReference>
<proteinExistence type="predicted"/>
<evidence type="ECO:0000313" key="2">
    <source>
        <dbReference type="Proteomes" id="UP000184233"/>
    </source>
</evidence>
<reference evidence="1 2" key="1">
    <citation type="submission" date="2016-09" db="EMBL/GenBank/DDBJ databases">
        <title>Genome-resolved meta-omics ties microbial dynamics to process performance in biotechnology for thiocyanate degradation.</title>
        <authorList>
            <person name="Kantor R.S."/>
            <person name="Huddy R.J."/>
            <person name="Iyer R."/>
            <person name="Thomas B.C."/>
            <person name="Brown C.T."/>
            <person name="Anantharaman K."/>
            <person name="Tringe S."/>
            <person name="Hettich R.L."/>
            <person name="Harrison S.T."/>
            <person name="Banfield J.F."/>
        </authorList>
    </citation>
    <scope>NUCLEOTIDE SEQUENCE [LARGE SCALE GENOMIC DNA]</scope>
    <source>
        <strain evidence="1">59-99</strain>
    </source>
</reference>
<organism evidence="1 2">
    <name type="scientific">Candidatus Kapaibacterium thiocyanatum</name>
    <dbReference type="NCBI Taxonomy" id="1895771"/>
    <lineage>
        <taxon>Bacteria</taxon>
        <taxon>Pseudomonadati</taxon>
        <taxon>Candidatus Kapaibacteriota</taxon>
        <taxon>Candidatus Kapaibacteriia</taxon>
        <taxon>Candidatus Kapaibacteriales</taxon>
        <taxon>Candidatus Kapaibacteriaceae</taxon>
        <taxon>Candidatus Kapaibacterium</taxon>
    </lineage>
</organism>
<dbReference type="Proteomes" id="UP000184233">
    <property type="component" value="Unassembled WGS sequence"/>
</dbReference>
<protein>
    <recommendedName>
        <fullName evidence="3">DUF3127 domain-containing protein</fullName>
    </recommendedName>
</protein>
<dbReference type="SUPFAM" id="SSF50249">
    <property type="entry name" value="Nucleic acid-binding proteins"/>
    <property type="match status" value="1"/>
</dbReference>
<evidence type="ECO:0000313" key="1">
    <source>
        <dbReference type="EMBL" id="OJX61240.1"/>
    </source>
</evidence>
<accession>A0A1M3L6P5</accession>
<dbReference type="Pfam" id="PF11325">
    <property type="entry name" value="DUF3127"/>
    <property type="match status" value="1"/>
</dbReference>
<name>A0A1M3L6P5_9BACT</name>
<evidence type="ECO:0008006" key="3">
    <source>
        <dbReference type="Google" id="ProtNLM"/>
    </source>
</evidence>
<dbReference type="InterPro" id="IPR021474">
    <property type="entry name" value="DUF3127"/>
</dbReference>
<dbReference type="AlphaFoldDB" id="A0A1M3L6P5"/>
<dbReference type="STRING" id="1895771.BGO89_01265"/>
<sequence length="125" mass="14008">MANSYEALGTLHAVFDTQQVKDTFRKREFVIEMQDGQYPQHIKFQVTQDRCALLDNYKVGQEVKVLFNLRGRPFTGKDGQTLYFTNLEAWRVEAAQPGGVAGQDFSQIPPAAASSSAAEFDDVPF</sequence>
<comment type="caution">
    <text evidence="1">The sequence shown here is derived from an EMBL/GenBank/DDBJ whole genome shotgun (WGS) entry which is preliminary data.</text>
</comment>
<dbReference type="InterPro" id="IPR012340">
    <property type="entry name" value="NA-bd_OB-fold"/>
</dbReference>